<feature type="transmembrane region" description="Helical" evidence="10">
    <location>
        <begin position="49"/>
        <end position="73"/>
    </location>
</feature>
<reference evidence="11 12" key="1">
    <citation type="submission" date="2019-12" db="EMBL/GenBank/DDBJ databases">
        <authorList>
            <person name="Scholz U."/>
            <person name="Mascher M."/>
            <person name="Fiebig A."/>
        </authorList>
    </citation>
    <scope>NUCLEOTIDE SEQUENCE</scope>
</reference>
<evidence type="ECO:0000256" key="4">
    <source>
        <dbReference type="ARBA" id="ARBA00022679"/>
    </source>
</evidence>
<dbReference type="GO" id="GO:0061630">
    <property type="term" value="F:ubiquitin protein ligase activity"/>
    <property type="evidence" value="ECO:0007669"/>
    <property type="project" value="UniProtKB-EC"/>
</dbReference>
<dbReference type="PANTHER" id="PTHR46913:SF22">
    <property type="entry name" value="RING-TYPE E3 UBIQUITIN TRANSFERASE"/>
    <property type="match status" value="1"/>
</dbReference>
<comment type="pathway">
    <text evidence="2">Protein modification; protein ubiquitination.</text>
</comment>
<dbReference type="GO" id="GO:0008270">
    <property type="term" value="F:zinc ion binding"/>
    <property type="evidence" value="ECO:0007669"/>
    <property type="project" value="UniProtKB-KW"/>
</dbReference>
<dbReference type="Proteomes" id="UP001189122">
    <property type="component" value="Unassembled WGS sequence"/>
</dbReference>
<comment type="catalytic activity">
    <reaction evidence="1">
        <text>S-ubiquitinyl-[E2 ubiquitin-conjugating enzyme]-L-cysteine + [acceptor protein]-L-lysine = [E2 ubiquitin-conjugating enzyme]-L-cysteine + N(6)-ubiquitinyl-[acceptor protein]-L-lysine.</text>
        <dbReference type="EC" id="2.3.2.27"/>
    </reaction>
</comment>
<evidence type="ECO:0000256" key="7">
    <source>
        <dbReference type="ARBA" id="ARBA00022786"/>
    </source>
</evidence>
<evidence type="ECO:0000256" key="8">
    <source>
        <dbReference type="ARBA" id="ARBA00022833"/>
    </source>
</evidence>
<evidence type="ECO:0000256" key="10">
    <source>
        <dbReference type="SAM" id="Phobius"/>
    </source>
</evidence>
<name>A0A7I8IHM6_SPIIN</name>
<dbReference type="AlphaFoldDB" id="A0A7I8IHM6"/>
<gene>
    <name evidence="11" type="ORF">SI7747_03003694</name>
</gene>
<keyword evidence="8" id="KW-0862">Zinc</keyword>
<dbReference type="PANTHER" id="PTHR46913">
    <property type="entry name" value="RING-H2 FINGER PROTEIN ATL16"/>
    <property type="match status" value="1"/>
</dbReference>
<keyword evidence="10" id="KW-0472">Membrane</keyword>
<evidence type="ECO:0000256" key="2">
    <source>
        <dbReference type="ARBA" id="ARBA00004906"/>
    </source>
</evidence>
<evidence type="ECO:0000256" key="6">
    <source>
        <dbReference type="ARBA" id="ARBA00022771"/>
    </source>
</evidence>
<keyword evidence="5" id="KW-0479">Metal-binding</keyword>
<dbReference type="GO" id="GO:0016567">
    <property type="term" value="P:protein ubiquitination"/>
    <property type="evidence" value="ECO:0007669"/>
    <property type="project" value="UniProtKB-UniPathway"/>
</dbReference>
<protein>
    <recommendedName>
        <fullName evidence="3">RING-type E3 ubiquitin transferase</fullName>
        <ecNumber evidence="3">2.3.2.27</ecNumber>
    </recommendedName>
</protein>
<organism evidence="11">
    <name type="scientific">Spirodela intermedia</name>
    <name type="common">Intermediate duckweed</name>
    <dbReference type="NCBI Taxonomy" id="51605"/>
    <lineage>
        <taxon>Eukaryota</taxon>
        <taxon>Viridiplantae</taxon>
        <taxon>Streptophyta</taxon>
        <taxon>Embryophyta</taxon>
        <taxon>Tracheophyta</taxon>
        <taxon>Spermatophyta</taxon>
        <taxon>Magnoliopsida</taxon>
        <taxon>Liliopsida</taxon>
        <taxon>Araceae</taxon>
        <taxon>Lemnoideae</taxon>
        <taxon>Spirodela</taxon>
    </lineage>
</organism>
<keyword evidence="12" id="KW-1185">Reference proteome</keyword>
<dbReference type="UniPathway" id="UPA00143"/>
<sequence length="172" mass="19126">MATFGGGGVADCSLRFCSLSCPQWCYSGLYFPPPPLFPDDSSSASLSPLIIALIGILASAVLLVAYYVVVSYFRRRRRRRSPYFRHQWQEHHQDQHHHQHQQAAPPPPPSSTAEGLEEWAIRSIAVCRYKKGDGLVVTTECPVCLAEFRDGESLRLLPTASMLSTFPALIHG</sequence>
<feature type="region of interest" description="Disordered" evidence="9">
    <location>
        <begin position="88"/>
        <end position="114"/>
    </location>
</feature>
<keyword evidence="10" id="KW-1133">Transmembrane helix</keyword>
<dbReference type="EMBL" id="CACRZD030000003">
    <property type="protein sequence ID" value="CAA6657226.1"/>
    <property type="molecule type" value="Genomic_DNA"/>
</dbReference>
<accession>A0A7I8IHM6</accession>
<evidence type="ECO:0000256" key="9">
    <source>
        <dbReference type="SAM" id="MobiDB-lite"/>
    </source>
</evidence>
<keyword evidence="4" id="KW-0808">Transferase</keyword>
<keyword evidence="6" id="KW-0863">Zinc-finger</keyword>
<dbReference type="EC" id="2.3.2.27" evidence="3"/>
<proteinExistence type="predicted"/>
<evidence type="ECO:0000256" key="5">
    <source>
        <dbReference type="ARBA" id="ARBA00022723"/>
    </source>
</evidence>
<keyword evidence="7" id="KW-0833">Ubl conjugation pathway</keyword>
<keyword evidence="10" id="KW-0812">Transmembrane</keyword>
<evidence type="ECO:0000313" key="11">
    <source>
        <dbReference type="EMBL" id="CAA2617529.1"/>
    </source>
</evidence>
<dbReference type="InterPro" id="IPR044600">
    <property type="entry name" value="ATL1/ATL16-like"/>
</dbReference>
<evidence type="ECO:0000313" key="12">
    <source>
        <dbReference type="Proteomes" id="UP001189122"/>
    </source>
</evidence>
<dbReference type="EMBL" id="LR743590">
    <property type="protein sequence ID" value="CAA2617529.1"/>
    <property type="molecule type" value="Genomic_DNA"/>
</dbReference>
<evidence type="ECO:0000256" key="3">
    <source>
        <dbReference type="ARBA" id="ARBA00012483"/>
    </source>
</evidence>
<evidence type="ECO:0000256" key="1">
    <source>
        <dbReference type="ARBA" id="ARBA00000900"/>
    </source>
</evidence>